<dbReference type="Proteomes" id="UP000314294">
    <property type="component" value="Unassembled WGS sequence"/>
</dbReference>
<sequence>MTEIHSLGFSITVSLTGISNTLMTSSPYRLETGRSTAQHISNLRQHERETDDKVIDFSIHCAIKQYSNTEARVTDMKRRSESYEMALMETACLQRTKQRSHCPLFALIQWTVLIVLDSKAAVFGLYPPGARRSVLPRQRHKEPAATG</sequence>
<proteinExistence type="predicted"/>
<reference evidence="1 2" key="1">
    <citation type="submission" date="2019-03" db="EMBL/GenBank/DDBJ databases">
        <title>First draft genome of Liparis tanakae, snailfish: a comprehensive survey of snailfish specific genes.</title>
        <authorList>
            <person name="Kim W."/>
            <person name="Song I."/>
            <person name="Jeong J.-H."/>
            <person name="Kim D."/>
            <person name="Kim S."/>
            <person name="Ryu S."/>
            <person name="Song J.Y."/>
            <person name="Lee S.K."/>
        </authorList>
    </citation>
    <scope>NUCLEOTIDE SEQUENCE [LARGE SCALE GENOMIC DNA]</scope>
    <source>
        <tissue evidence="1">Muscle</tissue>
    </source>
</reference>
<organism evidence="1 2">
    <name type="scientific">Liparis tanakae</name>
    <name type="common">Tanaka's snailfish</name>
    <dbReference type="NCBI Taxonomy" id="230148"/>
    <lineage>
        <taxon>Eukaryota</taxon>
        <taxon>Metazoa</taxon>
        <taxon>Chordata</taxon>
        <taxon>Craniata</taxon>
        <taxon>Vertebrata</taxon>
        <taxon>Euteleostomi</taxon>
        <taxon>Actinopterygii</taxon>
        <taxon>Neopterygii</taxon>
        <taxon>Teleostei</taxon>
        <taxon>Neoteleostei</taxon>
        <taxon>Acanthomorphata</taxon>
        <taxon>Eupercaria</taxon>
        <taxon>Perciformes</taxon>
        <taxon>Cottioidei</taxon>
        <taxon>Cottales</taxon>
        <taxon>Liparidae</taxon>
        <taxon>Liparis</taxon>
    </lineage>
</organism>
<dbReference type="AlphaFoldDB" id="A0A4Z2JCI1"/>
<gene>
    <name evidence="1" type="ORF">EYF80_001880</name>
</gene>
<evidence type="ECO:0000313" key="1">
    <source>
        <dbReference type="EMBL" id="TNN87916.1"/>
    </source>
</evidence>
<accession>A0A4Z2JCI1</accession>
<comment type="caution">
    <text evidence="1">The sequence shown here is derived from an EMBL/GenBank/DDBJ whole genome shotgun (WGS) entry which is preliminary data.</text>
</comment>
<evidence type="ECO:0000313" key="2">
    <source>
        <dbReference type="Proteomes" id="UP000314294"/>
    </source>
</evidence>
<protein>
    <submittedName>
        <fullName evidence="1">Uncharacterized protein</fullName>
    </submittedName>
</protein>
<name>A0A4Z2JCI1_9TELE</name>
<keyword evidence="2" id="KW-1185">Reference proteome</keyword>
<dbReference type="EMBL" id="SRLO01000008">
    <property type="protein sequence ID" value="TNN87916.1"/>
    <property type="molecule type" value="Genomic_DNA"/>
</dbReference>